<protein>
    <submittedName>
        <fullName evidence="1">Uncharacterized protein</fullName>
    </submittedName>
</protein>
<accession>A0A9P0BCH9</accession>
<gene>
    <name evidence="1" type="ORF">MELIAE_LOCUS10275</name>
</gene>
<name>A0A9P0BCH9_BRAAE</name>
<dbReference type="EMBL" id="OV121138">
    <property type="protein sequence ID" value="CAH0560540.1"/>
    <property type="molecule type" value="Genomic_DNA"/>
</dbReference>
<proteinExistence type="predicted"/>
<organism evidence="1 2">
    <name type="scientific">Brassicogethes aeneus</name>
    <name type="common">Rape pollen beetle</name>
    <name type="synonym">Meligethes aeneus</name>
    <dbReference type="NCBI Taxonomy" id="1431903"/>
    <lineage>
        <taxon>Eukaryota</taxon>
        <taxon>Metazoa</taxon>
        <taxon>Ecdysozoa</taxon>
        <taxon>Arthropoda</taxon>
        <taxon>Hexapoda</taxon>
        <taxon>Insecta</taxon>
        <taxon>Pterygota</taxon>
        <taxon>Neoptera</taxon>
        <taxon>Endopterygota</taxon>
        <taxon>Coleoptera</taxon>
        <taxon>Polyphaga</taxon>
        <taxon>Cucujiformia</taxon>
        <taxon>Nitidulidae</taxon>
        <taxon>Meligethinae</taxon>
        <taxon>Brassicogethes</taxon>
    </lineage>
</organism>
<reference evidence="1" key="1">
    <citation type="submission" date="2021-12" db="EMBL/GenBank/DDBJ databases">
        <authorList>
            <person name="King R."/>
        </authorList>
    </citation>
    <scope>NUCLEOTIDE SEQUENCE</scope>
</reference>
<dbReference type="Proteomes" id="UP001154078">
    <property type="component" value="Chromosome 7"/>
</dbReference>
<dbReference type="AlphaFoldDB" id="A0A9P0BCH9"/>
<dbReference type="PANTHER" id="PTHR46113">
    <property type="entry name" value="SNAC DOMAIN-CONTAINING PROTEIN"/>
    <property type="match status" value="1"/>
</dbReference>
<evidence type="ECO:0000313" key="1">
    <source>
        <dbReference type="EMBL" id="CAH0560540.1"/>
    </source>
</evidence>
<keyword evidence="2" id="KW-1185">Reference proteome</keyword>
<dbReference type="OrthoDB" id="6776719at2759"/>
<dbReference type="PANTHER" id="PTHR46113:SF1">
    <property type="entry name" value="PEPTIDASE M17 LEUCYL AMINOPEPTIDASE N-TERMINAL DOMAIN-CONTAINING PROTEIN"/>
    <property type="match status" value="1"/>
</dbReference>
<evidence type="ECO:0000313" key="2">
    <source>
        <dbReference type="Proteomes" id="UP001154078"/>
    </source>
</evidence>
<sequence>MFILKLFFQKICEDFCFSSDAYMVPFVPDNGEMDFGFFGIREVKLSVSESANLVIRECVIFWEKARIPTRAVPNCVKKLVFLYQVWRDLQKNCKKPQEVYIKREQDFQNELDNLFDVAHAEALNKIEIEEDRLFLQQQREPGRPGFLAGVDKKFTEKEERLRQRNLELESYTAESASSHYNSPTQSDASWSSNSFTESLDSRISKRGRQNIFTSKLVTTLDRCQLSIRNSVYIVQAVMEALGLTIDEFAINKSSIQRIRTQIRKERAEMIKNDFQNNIPEIVTIHWDGKLLPAVDVRSSKEERLPIVISYENKEQLLAVPKLDSSSGKEQALAVFKALHDWDLSDNVQIMSCDTTASNTGRFNGACTLLEQKLEKELLLFPCRHHVYELVLKSFKISAEEKQVLPDVSLFIATSYVKPWLQCTLAAKAPNQDLSFLKSLKKYEAIDKSISNAALTKFCQHLWYLCDEIAILALFDDEVDDQTKTKMVSNLEREKTFDLGKRYIPSKEEISNTLYGRSLEDFVSNKSKNLFSRLKIDDSFLKESVSSWKENKVYLKAKSQAVSLKAINDTAERAVKLMQDFHVRSKQFKKSFSTPDGPGCEKSLNYIFI</sequence>